<dbReference type="InterPro" id="IPR012945">
    <property type="entry name" value="Tubulin-bd_cofactor_C_dom"/>
</dbReference>
<dbReference type="AlphaFoldDB" id="A0A7M7M8N7"/>
<protein>
    <recommendedName>
        <fullName evidence="3">C-CAP/cofactor C-like domain-containing protein</fullName>
    </recommendedName>
</protein>
<dbReference type="PANTHER" id="PTHR15440:SF0">
    <property type="entry name" value="PROTEIN XRP2"/>
    <property type="match status" value="1"/>
</dbReference>
<comment type="similarity">
    <text evidence="1">Belongs to the TBCC family.</text>
</comment>
<dbReference type="SMART" id="SM00673">
    <property type="entry name" value="CARP"/>
    <property type="match status" value="2"/>
</dbReference>
<evidence type="ECO:0000256" key="1">
    <source>
        <dbReference type="ARBA" id="ARBA00008848"/>
    </source>
</evidence>
<dbReference type="InterPro" id="IPR039093">
    <property type="entry name" value="XRP2"/>
</dbReference>
<dbReference type="GO" id="GO:1990075">
    <property type="term" value="C:periciliary membrane compartment"/>
    <property type="evidence" value="ECO:0007669"/>
    <property type="project" value="TreeGrafter"/>
</dbReference>
<dbReference type="InParanoid" id="A0A7M7M8N7"/>
<dbReference type="InterPro" id="IPR017901">
    <property type="entry name" value="C-CAP_CF_C-like"/>
</dbReference>
<dbReference type="RefSeq" id="XP_022657959.1">
    <property type="nucleotide sequence ID" value="XM_022802224.1"/>
</dbReference>
<dbReference type="GO" id="GO:0005096">
    <property type="term" value="F:GTPase activator activity"/>
    <property type="evidence" value="ECO:0007669"/>
    <property type="project" value="InterPro"/>
</dbReference>
<keyword evidence="5" id="KW-1185">Reference proteome</keyword>
<dbReference type="GO" id="GO:0006892">
    <property type="term" value="P:post-Golgi vesicle-mediated transport"/>
    <property type="evidence" value="ECO:0007669"/>
    <property type="project" value="TreeGrafter"/>
</dbReference>
<dbReference type="Proteomes" id="UP000594260">
    <property type="component" value="Unplaced"/>
</dbReference>
<proteinExistence type="inferred from homology"/>
<reference evidence="4" key="1">
    <citation type="submission" date="2021-01" db="UniProtKB">
        <authorList>
            <consortium name="EnsemblMetazoa"/>
        </authorList>
    </citation>
    <scope>IDENTIFICATION</scope>
</reference>
<sequence length="367" mass="40986">MGCVCGSLCQKRATDTVAGEEQPKKQYSWEMSKSAVNPKDFTVEQKKNETVIRKPGTINGQQFIIQDCQDSYILLLDHMNVVTIDDCKNCQIVLGPTRGSVFIRNSENCRLVAACQQFRARDCLKLRISLLCTSQPSIEFCSALKFSCIQLNYRGLKEQMTEAQLNPFTNFWYEVYDFTPSQVVHNWTYSKAYMKVFSEVDSEELDGLDITEEPEESAVPRVHGTRKCTPKSHDRVFIFSGKDCEDKAFKCVRMLTEKGHHLVRSRRLEKTGARGLEQVLGEAWCGAPSALGGGTGHSISVQSGAIVLLHFTGDYLPADVAQQNNLHTSCDHRLISTLFVQPPANNHTHSNGGYLPTTAPPVQALKV</sequence>
<evidence type="ECO:0000259" key="3">
    <source>
        <dbReference type="PROSITE" id="PS51329"/>
    </source>
</evidence>
<keyword evidence="2" id="KW-0547">Nucleotide-binding</keyword>
<dbReference type="SUPFAM" id="SSF69340">
    <property type="entry name" value="C-terminal domain of adenylylcyclase associated protein"/>
    <property type="match status" value="1"/>
</dbReference>
<name>A0A7M7M8N7_VARDE</name>
<dbReference type="GeneID" id="111248994"/>
<dbReference type="GO" id="GO:0005929">
    <property type="term" value="C:cilium"/>
    <property type="evidence" value="ECO:0007669"/>
    <property type="project" value="TreeGrafter"/>
</dbReference>
<feature type="domain" description="C-CAP/cofactor C-like" evidence="3">
    <location>
        <begin position="23"/>
        <end position="180"/>
    </location>
</feature>
<dbReference type="EnsemblMetazoa" id="XM_022802224">
    <property type="protein sequence ID" value="XP_022657959"/>
    <property type="gene ID" value="LOC111248994"/>
</dbReference>
<dbReference type="KEGG" id="vde:111248994"/>
<dbReference type="InterPro" id="IPR006599">
    <property type="entry name" value="CARP_motif"/>
</dbReference>
<dbReference type="InterPro" id="IPR036223">
    <property type="entry name" value="CAP_C_sf"/>
</dbReference>
<evidence type="ECO:0000313" key="5">
    <source>
        <dbReference type="Proteomes" id="UP000594260"/>
    </source>
</evidence>
<dbReference type="Pfam" id="PF07986">
    <property type="entry name" value="TBCC"/>
    <property type="match status" value="1"/>
</dbReference>
<dbReference type="Gene3D" id="2.160.20.70">
    <property type="match status" value="1"/>
</dbReference>
<dbReference type="PROSITE" id="PS51329">
    <property type="entry name" value="C_CAP_COFACTOR_C"/>
    <property type="match status" value="1"/>
</dbReference>
<accession>A0A7M7M8N7</accession>
<organism evidence="4 5">
    <name type="scientific">Varroa destructor</name>
    <name type="common">Honeybee mite</name>
    <dbReference type="NCBI Taxonomy" id="109461"/>
    <lineage>
        <taxon>Eukaryota</taxon>
        <taxon>Metazoa</taxon>
        <taxon>Ecdysozoa</taxon>
        <taxon>Arthropoda</taxon>
        <taxon>Chelicerata</taxon>
        <taxon>Arachnida</taxon>
        <taxon>Acari</taxon>
        <taxon>Parasitiformes</taxon>
        <taxon>Mesostigmata</taxon>
        <taxon>Gamasina</taxon>
        <taxon>Dermanyssoidea</taxon>
        <taxon>Varroidae</taxon>
        <taxon>Varroa</taxon>
    </lineage>
</organism>
<evidence type="ECO:0000256" key="2">
    <source>
        <dbReference type="ARBA" id="ARBA00022741"/>
    </source>
</evidence>
<dbReference type="InterPro" id="IPR016098">
    <property type="entry name" value="CAP/MinC_C"/>
</dbReference>
<dbReference type="GO" id="GO:0000166">
    <property type="term" value="F:nucleotide binding"/>
    <property type="evidence" value="ECO:0007669"/>
    <property type="project" value="UniProtKB-KW"/>
</dbReference>
<evidence type="ECO:0000313" key="4">
    <source>
        <dbReference type="EnsemblMetazoa" id="XP_022657959"/>
    </source>
</evidence>
<dbReference type="PANTHER" id="PTHR15440">
    <property type="entry name" value="XRP2 PROTEIN"/>
    <property type="match status" value="1"/>
</dbReference>